<dbReference type="EMBL" id="CP013107">
    <property type="protein sequence ID" value="APG90239.1"/>
    <property type="molecule type" value="Genomic_DNA"/>
</dbReference>
<reference evidence="1 2" key="1">
    <citation type="submission" date="2015-10" db="EMBL/GenBank/DDBJ databases">
        <title>Genomic differences between typical nodule nitrogen-fixing rhizobial strains and those coming from bean seeds.</title>
        <authorList>
            <person name="Peralta H."/>
            <person name="Aguilar-Vera A."/>
            <person name="Diaz R."/>
            <person name="Mora Y."/>
            <person name="Martinez-Batallar G."/>
            <person name="Salazar E."/>
            <person name="Vargas-Lagunas C."/>
            <person name="Encarnacion S."/>
            <person name="Girard L."/>
            <person name="Mora J."/>
        </authorList>
    </citation>
    <scope>NUCLEOTIDE SEQUENCE [LARGE SCALE GENOMIC DNA]</scope>
    <source>
        <strain evidence="1 2">CFNEI 73</strain>
    </source>
</reference>
<dbReference type="AlphaFoldDB" id="A0A1L3LJH3"/>
<dbReference type="KEGG" id="same:SAMCFNEI73_Ch0917"/>
<accession>A0A1L3LJH3</accession>
<evidence type="ECO:0000313" key="2">
    <source>
        <dbReference type="Proteomes" id="UP000182306"/>
    </source>
</evidence>
<dbReference type="Proteomes" id="UP000182306">
    <property type="component" value="Chromosome"/>
</dbReference>
<proteinExistence type="predicted"/>
<sequence length="49" mass="6079">MRPSAQARFGFLSAAHYLFLRKRQRQFWTPRRRWTVTKLSWRANRSHFA</sequence>
<name>A0A1L3LJH3_9HYPH</name>
<gene>
    <name evidence="1" type="ORF">SAMCFNEI73_Ch0917</name>
</gene>
<evidence type="ECO:0000313" key="1">
    <source>
        <dbReference type="EMBL" id="APG90239.1"/>
    </source>
</evidence>
<protein>
    <submittedName>
        <fullName evidence="1">Uncharacterized protein</fullName>
    </submittedName>
</protein>
<dbReference type="STRING" id="194963.SAMCFNEI73_Ch0917"/>
<keyword evidence="2" id="KW-1185">Reference proteome</keyword>
<organism evidence="1 2">
    <name type="scientific">Sinorhizobium americanum</name>
    <dbReference type="NCBI Taxonomy" id="194963"/>
    <lineage>
        <taxon>Bacteria</taxon>
        <taxon>Pseudomonadati</taxon>
        <taxon>Pseudomonadota</taxon>
        <taxon>Alphaproteobacteria</taxon>
        <taxon>Hyphomicrobiales</taxon>
        <taxon>Rhizobiaceae</taxon>
        <taxon>Sinorhizobium/Ensifer group</taxon>
        <taxon>Sinorhizobium</taxon>
    </lineage>
</organism>